<keyword evidence="3" id="KW-1185">Reference proteome</keyword>
<reference evidence="2 3" key="1">
    <citation type="submission" date="2017-10" db="EMBL/GenBank/DDBJ databases">
        <title>Comparative genomics in systemic dimorphic fungi from Ajellomycetaceae.</title>
        <authorList>
            <person name="Munoz J.F."/>
            <person name="Mcewen J.G."/>
            <person name="Clay O.K."/>
            <person name="Cuomo C.A."/>
        </authorList>
    </citation>
    <scope>NUCLEOTIDE SEQUENCE [LARGE SCALE GENOMIC DNA]</scope>
    <source>
        <strain evidence="2 3">UAMH7299</strain>
    </source>
</reference>
<feature type="compositionally biased region" description="Polar residues" evidence="1">
    <location>
        <begin position="170"/>
        <end position="179"/>
    </location>
</feature>
<evidence type="ECO:0008006" key="4">
    <source>
        <dbReference type="Google" id="ProtNLM"/>
    </source>
</evidence>
<gene>
    <name evidence="2" type="ORF">AJ80_06375</name>
</gene>
<accession>A0A2B7XVN9</accession>
<dbReference type="EMBL" id="PDNA01000106">
    <property type="protein sequence ID" value="PGH13266.1"/>
    <property type="molecule type" value="Genomic_DNA"/>
</dbReference>
<dbReference type="PANTHER" id="PTHR40644">
    <property type="entry name" value="UPF0653 PROTEIN C607.02C"/>
    <property type="match status" value="1"/>
</dbReference>
<feature type="region of interest" description="Disordered" evidence="1">
    <location>
        <begin position="1"/>
        <end position="307"/>
    </location>
</feature>
<dbReference type="AlphaFoldDB" id="A0A2B7XVN9"/>
<feature type="compositionally biased region" description="Basic residues" evidence="1">
    <location>
        <begin position="47"/>
        <end position="56"/>
    </location>
</feature>
<dbReference type="OrthoDB" id="5876637at2759"/>
<feature type="compositionally biased region" description="Basic and acidic residues" evidence="1">
    <location>
        <begin position="233"/>
        <end position="244"/>
    </location>
</feature>
<feature type="compositionally biased region" description="Basic residues" evidence="1">
    <location>
        <begin position="245"/>
        <end position="260"/>
    </location>
</feature>
<proteinExistence type="predicted"/>
<feature type="compositionally biased region" description="Polar residues" evidence="1">
    <location>
        <begin position="112"/>
        <end position="121"/>
    </location>
</feature>
<organism evidence="2 3">
    <name type="scientific">Polytolypa hystricis (strain UAMH7299)</name>
    <dbReference type="NCBI Taxonomy" id="1447883"/>
    <lineage>
        <taxon>Eukaryota</taxon>
        <taxon>Fungi</taxon>
        <taxon>Dikarya</taxon>
        <taxon>Ascomycota</taxon>
        <taxon>Pezizomycotina</taxon>
        <taxon>Eurotiomycetes</taxon>
        <taxon>Eurotiomycetidae</taxon>
        <taxon>Onygenales</taxon>
        <taxon>Onygenales incertae sedis</taxon>
        <taxon>Polytolypa</taxon>
    </lineage>
</organism>
<feature type="compositionally biased region" description="Basic and acidic residues" evidence="1">
    <location>
        <begin position="202"/>
        <end position="222"/>
    </location>
</feature>
<protein>
    <recommendedName>
        <fullName evidence="4">Urease accessory protein UreD</fullName>
    </recommendedName>
</protein>
<feature type="compositionally biased region" description="Basic residues" evidence="1">
    <location>
        <begin position="189"/>
        <end position="201"/>
    </location>
</feature>
<evidence type="ECO:0000313" key="3">
    <source>
        <dbReference type="Proteomes" id="UP000224634"/>
    </source>
</evidence>
<evidence type="ECO:0000313" key="2">
    <source>
        <dbReference type="EMBL" id="PGH13266.1"/>
    </source>
</evidence>
<name>A0A2B7XVN9_POLH7</name>
<evidence type="ECO:0000256" key="1">
    <source>
        <dbReference type="SAM" id="MobiDB-lite"/>
    </source>
</evidence>
<dbReference type="PANTHER" id="PTHR40644:SF1">
    <property type="entry name" value="UPF0653 PROTEIN C607.02C"/>
    <property type="match status" value="1"/>
</dbReference>
<feature type="compositionally biased region" description="Basic and acidic residues" evidence="1">
    <location>
        <begin position="84"/>
        <end position="101"/>
    </location>
</feature>
<dbReference type="Proteomes" id="UP000224634">
    <property type="component" value="Unassembled WGS sequence"/>
</dbReference>
<feature type="compositionally biased region" description="Acidic residues" evidence="1">
    <location>
        <begin position="223"/>
        <end position="232"/>
    </location>
</feature>
<feature type="compositionally biased region" description="Low complexity" evidence="1">
    <location>
        <begin position="129"/>
        <end position="142"/>
    </location>
</feature>
<sequence>MAHKHKRRQKDGDDTHDLPPTTIAKPLPTKAAKIPESKNGGQDGKAKKSKDKKKSRGKEYQDDTPKAFARMMMQIQNPRNLADGPRKPLGLDDGTPREKKQGVKRKRGAGEDSSSGAPTSSKRPEQKRPAPQTQSPKPTPTSLIPKILPGERMADFSARVDQALPLSGISKRSATSSTGKDPVLSKLREGHRTKHEKRLRRLQRDWRVEEARIREREEAEREEREEENEEADEIWKQWEEEAGKTKKKKKTTKKNKKKKNLTGADEGDVDSDSSGGDPWEKLNRRKKAAHASRPTNPFEVVQAPPEQLVKPREKFKVRGMGGARVDVADVPTAAGSLRRREELAGERQSIVEQYRKLMAQKRG</sequence>
<comment type="caution">
    <text evidence="2">The sequence shown here is derived from an EMBL/GenBank/DDBJ whole genome shotgun (WGS) entry which is preliminary data.</text>
</comment>